<dbReference type="InterPro" id="IPR011006">
    <property type="entry name" value="CheY-like_superfamily"/>
</dbReference>
<keyword evidence="2" id="KW-0067">ATP-binding</keyword>
<dbReference type="Pfam" id="PF25601">
    <property type="entry name" value="AAA_lid_14"/>
    <property type="match status" value="1"/>
</dbReference>
<dbReference type="InterPro" id="IPR009057">
    <property type="entry name" value="Homeodomain-like_sf"/>
</dbReference>
<dbReference type="PROSITE" id="PS00676">
    <property type="entry name" value="SIGMA54_INTERACT_2"/>
    <property type="match status" value="1"/>
</dbReference>
<dbReference type="SUPFAM" id="SSF52540">
    <property type="entry name" value="P-loop containing nucleoside triphosphate hydrolases"/>
    <property type="match status" value="1"/>
</dbReference>
<evidence type="ECO:0000313" key="8">
    <source>
        <dbReference type="EMBL" id="SCZ85724.1"/>
    </source>
</evidence>
<dbReference type="InterPro" id="IPR058031">
    <property type="entry name" value="AAA_lid_NorR"/>
</dbReference>
<dbReference type="FunFam" id="3.40.50.300:FF:000006">
    <property type="entry name" value="DNA-binding transcriptional regulator NtrC"/>
    <property type="match status" value="1"/>
</dbReference>
<dbReference type="PRINTS" id="PR01590">
    <property type="entry name" value="HTHFIS"/>
</dbReference>
<dbReference type="InterPro" id="IPR025943">
    <property type="entry name" value="Sigma_54_int_dom_ATP-bd_2"/>
</dbReference>
<gene>
    <name evidence="8" type="ORF">NSMM_400202</name>
</gene>
<dbReference type="GO" id="GO:0000160">
    <property type="term" value="P:phosphorelay signal transduction system"/>
    <property type="evidence" value="ECO:0007669"/>
    <property type="project" value="InterPro"/>
</dbReference>
<dbReference type="EMBL" id="FMWO01000048">
    <property type="protein sequence ID" value="SCZ85724.1"/>
    <property type="molecule type" value="Genomic_DNA"/>
</dbReference>
<keyword evidence="4" id="KW-0804">Transcription</keyword>
<dbReference type="NCBIfam" id="TIGR02915">
    <property type="entry name" value="PEP_resp_reg"/>
    <property type="match status" value="1"/>
</dbReference>
<dbReference type="SUPFAM" id="SSF46689">
    <property type="entry name" value="Homeodomain-like"/>
    <property type="match status" value="1"/>
</dbReference>
<dbReference type="PROSITE" id="PS50045">
    <property type="entry name" value="SIGMA54_INTERACT_4"/>
    <property type="match status" value="1"/>
</dbReference>
<reference evidence="8 9" key="1">
    <citation type="submission" date="2016-10" db="EMBL/GenBank/DDBJ databases">
        <authorList>
            <person name="de Groot N.N."/>
        </authorList>
    </citation>
    <scope>NUCLEOTIDE SEQUENCE [LARGE SCALE GENOMIC DNA]</scope>
    <source>
        <strain evidence="8">1</strain>
    </source>
</reference>
<evidence type="ECO:0000256" key="5">
    <source>
        <dbReference type="PROSITE-ProRule" id="PRU00169"/>
    </source>
</evidence>
<feature type="modified residue" description="4-aspartylphosphate" evidence="5">
    <location>
        <position position="62"/>
    </location>
</feature>
<dbReference type="InterPro" id="IPR003593">
    <property type="entry name" value="AAA+_ATPase"/>
</dbReference>
<dbReference type="PROSITE" id="PS50110">
    <property type="entry name" value="RESPONSE_REGULATORY"/>
    <property type="match status" value="1"/>
</dbReference>
<dbReference type="Pfam" id="PF00072">
    <property type="entry name" value="Response_reg"/>
    <property type="match status" value="1"/>
</dbReference>
<organism evidence="8 9">
    <name type="scientific">Nitrosomonas mobilis</name>
    <dbReference type="NCBI Taxonomy" id="51642"/>
    <lineage>
        <taxon>Bacteria</taxon>
        <taxon>Pseudomonadati</taxon>
        <taxon>Pseudomonadota</taxon>
        <taxon>Betaproteobacteria</taxon>
        <taxon>Nitrosomonadales</taxon>
        <taxon>Nitrosomonadaceae</taxon>
        <taxon>Nitrosomonas</taxon>
    </lineage>
</organism>
<dbReference type="Pfam" id="PF02954">
    <property type="entry name" value="HTH_8"/>
    <property type="match status" value="1"/>
</dbReference>
<dbReference type="InterPro" id="IPR002078">
    <property type="entry name" value="Sigma_54_int"/>
</dbReference>
<dbReference type="STRING" id="51642.NSMM_400202"/>
<dbReference type="SMART" id="SM00382">
    <property type="entry name" value="AAA"/>
    <property type="match status" value="1"/>
</dbReference>
<evidence type="ECO:0000256" key="4">
    <source>
        <dbReference type="ARBA" id="ARBA00023163"/>
    </source>
</evidence>
<keyword evidence="3" id="KW-0805">Transcription regulation</keyword>
<dbReference type="GO" id="GO:0006355">
    <property type="term" value="P:regulation of DNA-templated transcription"/>
    <property type="evidence" value="ECO:0007669"/>
    <property type="project" value="InterPro"/>
</dbReference>
<dbReference type="AlphaFoldDB" id="A0A1G5SEV0"/>
<sequence length="466" mass="51891">MIDTIQVMTTNTQKKLLVVEDDPGLQKQLRWSFDNFTVVTATDRESALAQMRRHTPAVVTMDLGLPPDTDGATEGLATLQQILELAPDTKVIVLTGNQNRENALKAISLGAYDFHQKPFDANVLNLIVNRAFYLHQLQCENRELLEPSANTTIPGFISNDPGMVKLCQQVQRVASSDISVALLGESGTGKELLARALHELSNRKKHHFVAVNCAAIPENLLESELFGYERGAFTGAVKQTPGKIELAQGGTFFLDEIGDLPFSLQSSLLRFLQERKIERIGGREEIPVDVRIVCATHQSLKDMIAAKTFREDLFYRLSETTIQIPPLRDRVGDAVLLAHFFKNRFCVKDKRQGLNFSQEALNAIDRHQWPGNVREIENSVKRAVVMAQGNQISVEDLGLMPANKPIELTTLREIREKAECETLVKALARVDGNVAKAAEILGVTRPTLYDLMNRHGLKGNVKNITH</sequence>
<proteinExistence type="predicted"/>
<evidence type="ECO:0000256" key="1">
    <source>
        <dbReference type="ARBA" id="ARBA00022741"/>
    </source>
</evidence>
<dbReference type="PANTHER" id="PTHR32071:SF113">
    <property type="entry name" value="ALGINATE BIOSYNTHESIS TRANSCRIPTIONAL REGULATORY PROTEIN ALGB"/>
    <property type="match status" value="1"/>
</dbReference>
<keyword evidence="5" id="KW-0597">Phosphoprotein</keyword>
<evidence type="ECO:0000256" key="2">
    <source>
        <dbReference type="ARBA" id="ARBA00022840"/>
    </source>
</evidence>
<dbReference type="Pfam" id="PF00158">
    <property type="entry name" value="Sigma54_activat"/>
    <property type="match status" value="1"/>
</dbReference>
<feature type="domain" description="Sigma-54 factor interaction" evidence="6">
    <location>
        <begin position="156"/>
        <end position="385"/>
    </location>
</feature>
<feature type="domain" description="Response regulatory" evidence="7">
    <location>
        <begin position="15"/>
        <end position="132"/>
    </location>
</feature>
<dbReference type="Gene3D" id="1.10.10.60">
    <property type="entry name" value="Homeodomain-like"/>
    <property type="match status" value="1"/>
</dbReference>
<dbReference type="Gene3D" id="3.40.50.2300">
    <property type="match status" value="1"/>
</dbReference>
<evidence type="ECO:0000259" key="6">
    <source>
        <dbReference type="PROSITE" id="PS50045"/>
    </source>
</evidence>
<dbReference type="CDD" id="cd00009">
    <property type="entry name" value="AAA"/>
    <property type="match status" value="1"/>
</dbReference>
<accession>A0A1G5SEV0</accession>
<dbReference type="SMART" id="SM00448">
    <property type="entry name" value="REC"/>
    <property type="match status" value="1"/>
</dbReference>
<dbReference type="InterPro" id="IPR014264">
    <property type="entry name" value="PEP-CTERM_resp_reg"/>
</dbReference>
<keyword evidence="1" id="KW-0547">Nucleotide-binding</keyword>
<dbReference type="InterPro" id="IPR001789">
    <property type="entry name" value="Sig_transdc_resp-reg_receiver"/>
</dbReference>
<dbReference type="SUPFAM" id="SSF52172">
    <property type="entry name" value="CheY-like"/>
    <property type="match status" value="1"/>
</dbReference>
<dbReference type="Gene3D" id="3.40.50.300">
    <property type="entry name" value="P-loop containing nucleotide triphosphate hydrolases"/>
    <property type="match status" value="1"/>
</dbReference>
<evidence type="ECO:0000256" key="3">
    <source>
        <dbReference type="ARBA" id="ARBA00023015"/>
    </source>
</evidence>
<keyword evidence="9" id="KW-1185">Reference proteome</keyword>
<dbReference type="Gene3D" id="1.10.8.60">
    <property type="match status" value="1"/>
</dbReference>
<evidence type="ECO:0000259" key="7">
    <source>
        <dbReference type="PROSITE" id="PS50110"/>
    </source>
</evidence>
<dbReference type="Proteomes" id="UP000198729">
    <property type="component" value="Unassembled WGS sequence"/>
</dbReference>
<dbReference type="PANTHER" id="PTHR32071">
    <property type="entry name" value="TRANSCRIPTIONAL REGULATORY PROTEIN"/>
    <property type="match status" value="1"/>
</dbReference>
<dbReference type="GO" id="GO:0043565">
    <property type="term" value="F:sequence-specific DNA binding"/>
    <property type="evidence" value="ECO:0007669"/>
    <property type="project" value="InterPro"/>
</dbReference>
<evidence type="ECO:0000313" key="9">
    <source>
        <dbReference type="Proteomes" id="UP000198729"/>
    </source>
</evidence>
<name>A0A1G5SEV0_9PROT</name>
<dbReference type="GO" id="GO:0005524">
    <property type="term" value="F:ATP binding"/>
    <property type="evidence" value="ECO:0007669"/>
    <property type="project" value="UniProtKB-KW"/>
</dbReference>
<dbReference type="RefSeq" id="WP_245654728.1">
    <property type="nucleotide sequence ID" value="NZ_FMWO01000048.1"/>
</dbReference>
<dbReference type="InterPro" id="IPR027417">
    <property type="entry name" value="P-loop_NTPase"/>
</dbReference>
<dbReference type="InterPro" id="IPR002197">
    <property type="entry name" value="HTH_Fis"/>
</dbReference>
<protein>
    <submittedName>
        <fullName evidence="8">AtoC response regulatory protein</fullName>
    </submittedName>
</protein>